<protein>
    <submittedName>
        <fullName evidence="2">Uncharacterized protein</fullName>
    </submittedName>
</protein>
<sequence length="38" mass="3976">MTFEAGEIMSGGSREGGSGSSERGRDSNDGSRAEQKVR</sequence>
<dbReference type="EMBL" id="KN424542">
    <property type="protein sequence ID" value="KHG23296.1"/>
    <property type="molecule type" value="Genomic_DNA"/>
</dbReference>
<feature type="region of interest" description="Disordered" evidence="1">
    <location>
        <begin position="1"/>
        <end position="38"/>
    </location>
</feature>
<reference evidence="3" key="1">
    <citation type="submission" date="2014-09" db="EMBL/GenBank/DDBJ databases">
        <authorList>
            <person name="Mudge J."/>
            <person name="Ramaraj T."/>
            <person name="Lindquist I.E."/>
            <person name="Bharti A.K."/>
            <person name="Sundararajan A."/>
            <person name="Cameron C.T."/>
            <person name="Woodward J.E."/>
            <person name="May G.D."/>
            <person name="Brubaker C."/>
            <person name="Broadhvest J."/>
            <person name="Wilkins T.A."/>
        </authorList>
    </citation>
    <scope>NUCLEOTIDE SEQUENCE</scope>
    <source>
        <strain evidence="3">cv. AKA8401</strain>
    </source>
</reference>
<evidence type="ECO:0000313" key="2">
    <source>
        <dbReference type="EMBL" id="KHG23296.1"/>
    </source>
</evidence>
<feature type="compositionally biased region" description="Basic and acidic residues" evidence="1">
    <location>
        <begin position="22"/>
        <end position="38"/>
    </location>
</feature>
<dbReference type="Proteomes" id="UP000032142">
    <property type="component" value="Unassembled WGS sequence"/>
</dbReference>
<name>A0A0B0PIX9_GOSAR</name>
<evidence type="ECO:0000313" key="3">
    <source>
        <dbReference type="Proteomes" id="UP000032142"/>
    </source>
</evidence>
<dbReference type="AlphaFoldDB" id="A0A0B0PIX9"/>
<accession>A0A0B0PIX9</accession>
<evidence type="ECO:0000256" key="1">
    <source>
        <dbReference type="SAM" id="MobiDB-lite"/>
    </source>
</evidence>
<proteinExistence type="predicted"/>
<organism evidence="2 3">
    <name type="scientific">Gossypium arboreum</name>
    <name type="common">Tree cotton</name>
    <name type="synonym">Gossypium nanking</name>
    <dbReference type="NCBI Taxonomy" id="29729"/>
    <lineage>
        <taxon>Eukaryota</taxon>
        <taxon>Viridiplantae</taxon>
        <taxon>Streptophyta</taxon>
        <taxon>Embryophyta</taxon>
        <taxon>Tracheophyta</taxon>
        <taxon>Spermatophyta</taxon>
        <taxon>Magnoliopsida</taxon>
        <taxon>eudicotyledons</taxon>
        <taxon>Gunneridae</taxon>
        <taxon>Pentapetalae</taxon>
        <taxon>rosids</taxon>
        <taxon>malvids</taxon>
        <taxon>Malvales</taxon>
        <taxon>Malvaceae</taxon>
        <taxon>Malvoideae</taxon>
        <taxon>Gossypium</taxon>
    </lineage>
</organism>
<keyword evidence="3" id="KW-1185">Reference proteome</keyword>
<gene>
    <name evidence="2" type="ORF">F383_30100</name>
</gene>